<evidence type="ECO:0000313" key="3">
    <source>
        <dbReference type="Proteomes" id="UP001218218"/>
    </source>
</evidence>
<organism evidence="2 3">
    <name type="scientific">Mycena albidolilacea</name>
    <dbReference type="NCBI Taxonomy" id="1033008"/>
    <lineage>
        <taxon>Eukaryota</taxon>
        <taxon>Fungi</taxon>
        <taxon>Dikarya</taxon>
        <taxon>Basidiomycota</taxon>
        <taxon>Agaricomycotina</taxon>
        <taxon>Agaricomycetes</taxon>
        <taxon>Agaricomycetidae</taxon>
        <taxon>Agaricales</taxon>
        <taxon>Marasmiineae</taxon>
        <taxon>Mycenaceae</taxon>
        <taxon>Mycena</taxon>
    </lineage>
</organism>
<feature type="region of interest" description="Disordered" evidence="1">
    <location>
        <begin position="85"/>
        <end position="104"/>
    </location>
</feature>
<comment type="caution">
    <text evidence="2">The sequence shown here is derived from an EMBL/GenBank/DDBJ whole genome shotgun (WGS) entry which is preliminary data.</text>
</comment>
<proteinExistence type="predicted"/>
<feature type="compositionally biased region" description="Basic residues" evidence="1">
    <location>
        <begin position="92"/>
        <end position="104"/>
    </location>
</feature>
<dbReference type="AlphaFoldDB" id="A0AAD7A8D1"/>
<dbReference type="EMBL" id="JARIHO010000013">
    <property type="protein sequence ID" value="KAJ7351296.1"/>
    <property type="molecule type" value="Genomic_DNA"/>
</dbReference>
<keyword evidence="3" id="KW-1185">Reference proteome</keyword>
<reference evidence="2" key="1">
    <citation type="submission" date="2023-03" db="EMBL/GenBank/DDBJ databases">
        <title>Massive genome expansion in bonnet fungi (Mycena s.s.) driven by repeated elements and novel gene families across ecological guilds.</title>
        <authorList>
            <consortium name="Lawrence Berkeley National Laboratory"/>
            <person name="Harder C.B."/>
            <person name="Miyauchi S."/>
            <person name="Viragh M."/>
            <person name="Kuo A."/>
            <person name="Thoen E."/>
            <person name="Andreopoulos B."/>
            <person name="Lu D."/>
            <person name="Skrede I."/>
            <person name="Drula E."/>
            <person name="Henrissat B."/>
            <person name="Morin E."/>
            <person name="Kohler A."/>
            <person name="Barry K."/>
            <person name="LaButti K."/>
            <person name="Morin E."/>
            <person name="Salamov A."/>
            <person name="Lipzen A."/>
            <person name="Mereny Z."/>
            <person name="Hegedus B."/>
            <person name="Baldrian P."/>
            <person name="Stursova M."/>
            <person name="Weitz H."/>
            <person name="Taylor A."/>
            <person name="Grigoriev I.V."/>
            <person name="Nagy L.G."/>
            <person name="Martin F."/>
            <person name="Kauserud H."/>
        </authorList>
    </citation>
    <scope>NUCLEOTIDE SEQUENCE</scope>
    <source>
        <strain evidence="2">CBHHK002</strain>
    </source>
</reference>
<gene>
    <name evidence="2" type="ORF">DFH08DRAFT_957625</name>
</gene>
<name>A0AAD7A8D1_9AGAR</name>
<dbReference type="Proteomes" id="UP001218218">
    <property type="component" value="Unassembled WGS sequence"/>
</dbReference>
<accession>A0AAD7A8D1</accession>
<sequence>MIGAIAHDKSLYNMFVDKNSYHHMAMDPGGVISGRYPIILNLCSHIKTECELNHIGLSAMTVATQQAHRTGLEDTHVTAEEQAATELQASTKTKKSKGKKSKKSKAIVEDIDDDTSVFDNSEFPMTGSGEVDNPIQIDTEWVEEATPSTSHHTTTQSLNARAFMSPPNYEGFFRKFAELLNHVQNMSQ</sequence>
<protein>
    <submittedName>
        <fullName evidence="2">Uncharacterized protein</fullName>
    </submittedName>
</protein>
<evidence type="ECO:0000313" key="2">
    <source>
        <dbReference type="EMBL" id="KAJ7351296.1"/>
    </source>
</evidence>
<evidence type="ECO:0000256" key="1">
    <source>
        <dbReference type="SAM" id="MobiDB-lite"/>
    </source>
</evidence>